<dbReference type="Proteomes" id="UP001152799">
    <property type="component" value="Chromosome 5"/>
</dbReference>
<organism evidence="2 3">
    <name type="scientific">Ceutorhynchus assimilis</name>
    <name type="common">cabbage seed weevil</name>
    <dbReference type="NCBI Taxonomy" id="467358"/>
    <lineage>
        <taxon>Eukaryota</taxon>
        <taxon>Metazoa</taxon>
        <taxon>Ecdysozoa</taxon>
        <taxon>Arthropoda</taxon>
        <taxon>Hexapoda</taxon>
        <taxon>Insecta</taxon>
        <taxon>Pterygota</taxon>
        <taxon>Neoptera</taxon>
        <taxon>Endopterygota</taxon>
        <taxon>Coleoptera</taxon>
        <taxon>Polyphaga</taxon>
        <taxon>Cucujiformia</taxon>
        <taxon>Curculionidae</taxon>
        <taxon>Ceutorhynchinae</taxon>
        <taxon>Ceutorhynchus</taxon>
    </lineage>
</organism>
<keyword evidence="3" id="KW-1185">Reference proteome</keyword>
<feature type="region of interest" description="Disordered" evidence="1">
    <location>
        <begin position="1"/>
        <end position="24"/>
    </location>
</feature>
<protein>
    <submittedName>
        <fullName evidence="2">Uncharacterized protein</fullName>
    </submittedName>
</protein>
<proteinExistence type="predicted"/>
<name>A0A9N9QK49_9CUCU</name>
<evidence type="ECO:0000313" key="2">
    <source>
        <dbReference type="EMBL" id="CAG9768654.1"/>
    </source>
</evidence>
<evidence type="ECO:0000256" key="1">
    <source>
        <dbReference type="SAM" id="MobiDB-lite"/>
    </source>
</evidence>
<accession>A0A9N9QK49</accession>
<dbReference type="EMBL" id="OU892281">
    <property type="protein sequence ID" value="CAG9768654.1"/>
    <property type="molecule type" value="Genomic_DNA"/>
</dbReference>
<reference evidence="2" key="1">
    <citation type="submission" date="2022-01" db="EMBL/GenBank/DDBJ databases">
        <authorList>
            <person name="King R."/>
        </authorList>
    </citation>
    <scope>NUCLEOTIDE SEQUENCE</scope>
</reference>
<dbReference type="AlphaFoldDB" id="A0A9N9QK49"/>
<sequence>MSGKAQQKKANAVPPPKQPDVELDPKIKESREISSKQFYFLVKLKTLNKNLNESRDELYMNKAMRYNVDKDFLELLNEAQNSDN</sequence>
<evidence type="ECO:0000313" key="3">
    <source>
        <dbReference type="Proteomes" id="UP001152799"/>
    </source>
</evidence>
<gene>
    <name evidence="2" type="ORF">CEUTPL_LOCUS9180</name>
</gene>